<proteinExistence type="predicted"/>
<sequence length="265" mass="29133">MNVSDNFNLWPYVPSENRTTSTFHTEIKKDVAYVVATTIGVYSNPMLCMAAQQQPAALPAGCIPMAAVTPLSGLIRWCALAPLLLPPGWYLRTTGHRAAWLVRVVVMESAACRRRASDAEQSARWTYSATAECEPVAVKEEPEEGECGVSEAAVAEGLYFGHEVKDEVVIGPETVQQPDVAFSMQNAFCRLEGPCSLKPEGGACTHTRPGEGPRCNMSHDQQFQLRSCSVRLERILIEDLPTCNTCLEHATRRLPPQHAHYNMSS</sequence>
<reference evidence="1 2" key="1">
    <citation type="journal article" date="2022" name="Genome Biol. Evol.">
        <title>The Spruce Budworm Genome: Reconstructing the Evolutionary History of Antifreeze Proteins.</title>
        <authorList>
            <person name="Beliveau C."/>
            <person name="Gagne P."/>
            <person name="Picq S."/>
            <person name="Vernygora O."/>
            <person name="Keeling C.I."/>
            <person name="Pinkney K."/>
            <person name="Doucet D."/>
            <person name="Wen F."/>
            <person name="Johnston J.S."/>
            <person name="Maaroufi H."/>
            <person name="Boyle B."/>
            <person name="Laroche J."/>
            <person name="Dewar K."/>
            <person name="Juretic N."/>
            <person name="Blackburn G."/>
            <person name="Nisole A."/>
            <person name="Brunet B."/>
            <person name="Brandao M."/>
            <person name="Lumley L."/>
            <person name="Duan J."/>
            <person name="Quan G."/>
            <person name="Lucarotti C.J."/>
            <person name="Roe A.D."/>
            <person name="Sperling F.A.H."/>
            <person name="Levesque R.C."/>
            <person name="Cusson M."/>
        </authorList>
    </citation>
    <scope>NUCLEOTIDE SEQUENCE [LARGE SCALE GENOMIC DNA]</scope>
    <source>
        <strain evidence="1">Glfc:IPQL:Cfum</strain>
    </source>
</reference>
<name>A0ACC0JTA8_CHOFU</name>
<dbReference type="EMBL" id="CM046126">
    <property type="protein sequence ID" value="KAI8427273.1"/>
    <property type="molecule type" value="Genomic_DNA"/>
</dbReference>
<organism evidence="1 2">
    <name type="scientific">Choristoneura fumiferana</name>
    <name type="common">Spruce budworm moth</name>
    <name type="synonym">Archips fumiferana</name>
    <dbReference type="NCBI Taxonomy" id="7141"/>
    <lineage>
        <taxon>Eukaryota</taxon>
        <taxon>Metazoa</taxon>
        <taxon>Ecdysozoa</taxon>
        <taxon>Arthropoda</taxon>
        <taxon>Hexapoda</taxon>
        <taxon>Insecta</taxon>
        <taxon>Pterygota</taxon>
        <taxon>Neoptera</taxon>
        <taxon>Endopterygota</taxon>
        <taxon>Lepidoptera</taxon>
        <taxon>Glossata</taxon>
        <taxon>Ditrysia</taxon>
        <taxon>Tortricoidea</taxon>
        <taxon>Tortricidae</taxon>
        <taxon>Tortricinae</taxon>
        <taxon>Choristoneura</taxon>
    </lineage>
</organism>
<comment type="caution">
    <text evidence="1">The sequence shown here is derived from an EMBL/GenBank/DDBJ whole genome shotgun (WGS) entry which is preliminary data.</text>
</comment>
<evidence type="ECO:0000313" key="2">
    <source>
        <dbReference type="Proteomes" id="UP001064048"/>
    </source>
</evidence>
<dbReference type="Proteomes" id="UP001064048">
    <property type="component" value="Chromosome 26"/>
</dbReference>
<evidence type="ECO:0000313" key="1">
    <source>
        <dbReference type="EMBL" id="KAI8427273.1"/>
    </source>
</evidence>
<accession>A0ACC0JTA8</accession>
<keyword evidence="2" id="KW-1185">Reference proteome</keyword>
<protein>
    <submittedName>
        <fullName evidence="1">Uncharacterized protein</fullName>
    </submittedName>
</protein>
<gene>
    <name evidence="1" type="ORF">MSG28_014866</name>
</gene>